<dbReference type="Gene3D" id="3.40.50.300">
    <property type="entry name" value="P-loop containing nucleotide triphosphate hydrolases"/>
    <property type="match status" value="1"/>
</dbReference>
<dbReference type="InterPro" id="IPR027417">
    <property type="entry name" value="P-loop_NTPase"/>
</dbReference>
<dbReference type="SMART" id="SM00490">
    <property type="entry name" value="HELICc"/>
    <property type="match status" value="1"/>
</dbReference>
<evidence type="ECO:0000259" key="3">
    <source>
        <dbReference type="PROSITE" id="PS50966"/>
    </source>
</evidence>
<dbReference type="SMART" id="SM00487">
    <property type="entry name" value="DEXDc"/>
    <property type="match status" value="1"/>
</dbReference>
<evidence type="ECO:0000259" key="5">
    <source>
        <dbReference type="PROSITE" id="PS51194"/>
    </source>
</evidence>
<sequence length="1249" mass="142647">MRERHHSCVSCDRTCRLMKEPTERIREFAALARSLLEDGALKDLFFSLGSYQAEFSVEGSPHSIFSFVQIGKSRELKDFFCTCSESDSEDSCVHVAALYQLIMDDNGVPLHEAYSRSIYRAISRLLFEKNAGVPKITRRTLVPVRSSSGAKIAHITLISDDGRRYFKEVFEREEGAAEGGLWGLSLDEGEDLFLPGSELELQFEQSHWNEFGKKLFFLKRCGGGSEGCECEKSGLPRRLFLMLKDVKLEVDVAKKDLPQLVPYLPEFSEDYPVKDLAGEKLIRSVYHENSSILELIPDHDERPLSFQGKEGIHIPGWLFIKGTGFIKEEFLFDSSRIALKGAIPDTLKKYQNEIESRPKNFSISSTPKQVKYKLAFTEEWSLSISAYIFEKGDLQLPASWLLNDLAYIQGMGFVFTKERVFTKARFQISQDHVISFIHERRSWLSQIKGFELHPGAFESELDYSLTDEGNLMFRPRTKAEKGRRIKEFGPWVYVEGLGFFSKEPGVQTFSIRPDSMVTKEHIPLFIREKRDELKMIRGFFLADCPIEEVTLELKPEGNDRLMVRPQFVFGASFSGKRVRFFEDAVYVEDEGFFELPPHLRLPDEYRTEKILNKQEIASLFNDDFEKLRRFIPILDASLKKPSLLKLFITKAQIDEKRGRGWYLLQIIFGSEYGKVPLYLLWKAKKTGDRFLFTKAGMIDLEDSRFRFLNAFKASHFEKKSGAIILSALDFYRLDALEEIECSLLDSEDTKSSEEAINQLRQFKVTEKLDLSYLSSELRPYQQTGVEWLWFLYIYGLSGLLCDDMGLGKTHQAMALISSAISLTKNEAGSAPPKVLIICPASVIHHWEDKLKAFMPALNAAIYHGIERSYEAVIGSADLIITTYGVVRKDIALLSETPFLIAIFDEIQIAKNKESRINSTLKKIDAGMKVGLTGTPVENNLNELKALFDIVLPGYMPGESDFRERYIKPISKENKTEAKTALKRLIRPFVLRRKKNEVLLELPEKTEEVSHCDLSNEQVELYNGVMAGSREVLLKSLSDDSSDIPYFHIFALLTQLKRICDHPALFLKSMDDYEKHSSGKWDLFVELMTEAFESGQKVVVFSQYLGMLDIMKNYLTASNIGFAMIKGTTKNRGEEIRRFNEDEGCRVFLSSLLAGGLGIDLTAASVVIHYDRWWNAARENQATDRVHRIGQTRGVQVFKLVTKNTFEERIDEIISKKGRLADEIVASEEGVLRLFSRSELRALLDYSSTL</sequence>
<protein>
    <submittedName>
        <fullName evidence="6">SNF2-family helicase</fullName>
        <ecNumber evidence="6">3.6.1.-</ecNumber>
    </submittedName>
</protein>
<feature type="domain" description="Helicase ATP-binding" evidence="4">
    <location>
        <begin position="789"/>
        <end position="953"/>
    </location>
</feature>
<evidence type="ECO:0000313" key="7">
    <source>
        <dbReference type="Proteomes" id="UP000220251"/>
    </source>
</evidence>
<dbReference type="CDD" id="cd18793">
    <property type="entry name" value="SF2_C_SNF"/>
    <property type="match status" value="1"/>
</dbReference>
<reference evidence="7" key="1">
    <citation type="submission" date="2015-06" db="EMBL/GenBank/DDBJ databases">
        <authorList>
            <person name="Bertelli C."/>
        </authorList>
    </citation>
    <scope>NUCLEOTIDE SEQUENCE [LARGE SCALE GENOMIC DNA]</scope>
    <source>
        <strain evidence="7">CRIB-30</strain>
    </source>
</reference>
<dbReference type="Pfam" id="PF00176">
    <property type="entry name" value="SNF2-rel_dom"/>
    <property type="match status" value="1"/>
</dbReference>
<dbReference type="Gene3D" id="3.40.50.10810">
    <property type="entry name" value="Tandem AAA-ATPase domain"/>
    <property type="match status" value="1"/>
</dbReference>
<keyword evidence="6" id="KW-0347">Helicase</keyword>
<feature type="domain" description="SWIM-type" evidence="3">
    <location>
        <begin position="66"/>
        <end position="103"/>
    </location>
</feature>
<dbReference type="EMBL" id="CWGJ01000026">
    <property type="protein sequence ID" value="CRX39169.1"/>
    <property type="molecule type" value="Genomic_DNA"/>
</dbReference>
<dbReference type="InterPro" id="IPR038718">
    <property type="entry name" value="SNF2-like_sf"/>
</dbReference>
<keyword evidence="1 6" id="KW-0378">Hydrolase</keyword>
<keyword evidence="7" id="KW-1185">Reference proteome</keyword>
<evidence type="ECO:0000259" key="4">
    <source>
        <dbReference type="PROSITE" id="PS51192"/>
    </source>
</evidence>
<keyword evidence="6" id="KW-0067">ATP-binding</keyword>
<dbReference type="PROSITE" id="PS51194">
    <property type="entry name" value="HELICASE_CTER"/>
    <property type="match status" value="1"/>
</dbReference>
<dbReference type="PROSITE" id="PS50966">
    <property type="entry name" value="ZF_SWIM"/>
    <property type="match status" value="1"/>
</dbReference>
<dbReference type="SUPFAM" id="SSF52540">
    <property type="entry name" value="P-loop containing nucleoside triphosphate hydrolases"/>
    <property type="match status" value="2"/>
</dbReference>
<dbReference type="Proteomes" id="UP000220251">
    <property type="component" value="Unassembled WGS sequence"/>
</dbReference>
<keyword evidence="2" id="KW-0479">Metal-binding</keyword>
<evidence type="ECO:0000256" key="2">
    <source>
        <dbReference type="PROSITE-ProRule" id="PRU00325"/>
    </source>
</evidence>
<accession>A0A0H5DTI7</accession>
<proteinExistence type="predicted"/>
<dbReference type="InterPro" id="IPR000330">
    <property type="entry name" value="SNF2_N"/>
</dbReference>
<dbReference type="EC" id="3.6.1.-" evidence="6"/>
<dbReference type="InterPro" id="IPR007527">
    <property type="entry name" value="Znf_SWIM"/>
</dbReference>
<dbReference type="PROSITE" id="PS51192">
    <property type="entry name" value="HELICASE_ATP_BIND_1"/>
    <property type="match status" value="1"/>
</dbReference>
<keyword evidence="2" id="KW-0863">Zinc-finger</keyword>
<feature type="domain" description="Helicase C-terminal" evidence="5">
    <location>
        <begin position="1082"/>
        <end position="1231"/>
    </location>
</feature>
<dbReference type="InterPro" id="IPR014001">
    <property type="entry name" value="Helicase_ATP-bd"/>
</dbReference>
<name>A0A0H5DTI7_9BACT</name>
<dbReference type="PANTHER" id="PTHR10799">
    <property type="entry name" value="SNF2/RAD54 HELICASE FAMILY"/>
    <property type="match status" value="1"/>
</dbReference>
<keyword evidence="6" id="KW-0547">Nucleotide-binding</keyword>
<dbReference type="InterPro" id="IPR049730">
    <property type="entry name" value="SNF2/RAD54-like_C"/>
</dbReference>
<dbReference type="GO" id="GO:0004386">
    <property type="term" value="F:helicase activity"/>
    <property type="evidence" value="ECO:0007669"/>
    <property type="project" value="UniProtKB-KW"/>
</dbReference>
<dbReference type="GO" id="GO:0008270">
    <property type="term" value="F:zinc ion binding"/>
    <property type="evidence" value="ECO:0007669"/>
    <property type="project" value="UniProtKB-KW"/>
</dbReference>
<keyword evidence="2" id="KW-0862">Zinc</keyword>
<gene>
    <name evidence="6" type="ORF">ELAC_1844</name>
</gene>
<dbReference type="GO" id="GO:0016787">
    <property type="term" value="F:hydrolase activity"/>
    <property type="evidence" value="ECO:0007669"/>
    <property type="project" value="UniProtKB-KW"/>
</dbReference>
<dbReference type="GO" id="GO:0005524">
    <property type="term" value="F:ATP binding"/>
    <property type="evidence" value="ECO:0007669"/>
    <property type="project" value="InterPro"/>
</dbReference>
<dbReference type="AlphaFoldDB" id="A0A0H5DTI7"/>
<organism evidence="6 7">
    <name type="scientific">Estrella lausannensis</name>
    <dbReference type="NCBI Taxonomy" id="483423"/>
    <lineage>
        <taxon>Bacteria</taxon>
        <taxon>Pseudomonadati</taxon>
        <taxon>Chlamydiota</taxon>
        <taxon>Chlamydiia</taxon>
        <taxon>Parachlamydiales</taxon>
        <taxon>Candidatus Criblamydiaceae</taxon>
        <taxon>Estrella</taxon>
    </lineage>
</organism>
<evidence type="ECO:0000313" key="6">
    <source>
        <dbReference type="EMBL" id="CRX39169.1"/>
    </source>
</evidence>
<dbReference type="InterPro" id="IPR001650">
    <property type="entry name" value="Helicase_C-like"/>
</dbReference>
<evidence type="ECO:0000256" key="1">
    <source>
        <dbReference type="ARBA" id="ARBA00022801"/>
    </source>
</evidence>
<dbReference type="Pfam" id="PF00271">
    <property type="entry name" value="Helicase_C"/>
    <property type="match status" value="1"/>
</dbReference>